<dbReference type="InterPro" id="IPR044929">
    <property type="entry name" value="DNA/RNA_non-sp_Endonuclease_sf"/>
</dbReference>
<protein>
    <submittedName>
        <fullName evidence="6">DNA/RNA non-specific endonuclease</fullName>
    </submittedName>
</protein>
<reference evidence="6 7" key="1">
    <citation type="journal article" date="2014" name="Curr. Microbiol.">
        <title>Spirosoma radiotolerans sp. nov., a gamma-radiation-resistant bacterium isolated from gamma ray-irradiated soil.</title>
        <authorList>
            <person name="Lee J.J."/>
            <person name="Srinivasan S."/>
            <person name="Lim S."/>
            <person name="Joe M."/>
            <person name="Im S."/>
            <person name="Bae S.I."/>
            <person name="Park K.R."/>
            <person name="Han J.H."/>
            <person name="Park S.H."/>
            <person name="Joo B.M."/>
            <person name="Park S.J."/>
            <person name="Kim M.K."/>
        </authorList>
    </citation>
    <scope>NUCLEOTIDE SEQUENCE [LARGE SCALE GENOMIC DNA]</scope>
    <source>
        <strain evidence="6 7">DG5A</strain>
    </source>
</reference>
<feature type="domain" description="ENPP1-3/EXOG-like endonuclease/phosphodiesterase" evidence="4">
    <location>
        <begin position="73"/>
        <end position="283"/>
    </location>
</feature>
<gene>
    <name evidence="6" type="ORF">SD10_03605</name>
</gene>
<accession>A0A0E3V612</accession>
<dbReference type="STRING" id="1379870.SD10_03605"/>
<dbReference type="InterPro" id="IPR040255">
    <property type="entry name" value="Non-specific_endonuclease"/>
</dbReference>
<feature type="binding site" evidence="2">
    <location>
        <position position="166"/>
    </location>
    <ligand>
        <name>Mg(2+)</name>
        <dbReference type="ChEBI" id="CHEBI:18420"/>
        <note>catalytic</note>
    </ligand>
</feature>
<dbReference type="KEGG" id="srd:SD10_03605"/>
<name>A0A0E3V612_9BACT</name>
<dbReference type="CDD" id="cd00091">
    <property type="entry name" value="NUC"/>
    <property type="match status" value="1"/>
</dbReference>
<dbReference type="SMART" id="SM00477">
    <property type="entry name" value="NUC"/>
    <property type="match status" value="1"/>
</dbReference>
<dbReference type="GO" id="GO:0046872">
    <property type="term" value="F:metal ion binding"/>
    <property type="evidence" value="ECO:0007669"/>
    <property type="project" value="UniProtKB-KW"/>
</dbReference>
<organism evidence="6 7">
    <name type="scientific">Spirosoma radiotolerans</name>
    <dbReference type="NCBI Taxonomy" id="1379870"/>
    <lineage>
        <taxon>Bacteria</taxon>
        <taxon>Pseudomonadati</taxon>
        <taxon>Bacteroidota</taxon>
        <taxon>Cytophagia</taxon>
        <taxon>Cytophagales</taxon>
        <taxon>Cytophagaceae</taxon>
        <taxon>Spirosoma</taxon>
    </lineage>
</organism>
<feature type="compositionally biased region" description="Polar residues" evidence="3">
    <location>
        <begin position="35"/>
        <end position="46"/>
    </location>
</feature>
<dbReference type="Proteomes" id="UP000033054">
    <property type="component" value="Chromosome"/>
</dbReference>
<evidence type="ECO:0000256" key="3">
    <source>
        <dbReference type="SAM" id="MobiDB-lite"/>
    </source>
</evidence>
<dbReference type="PANTHER" id="PTHR13966">
    <property type="entry name" value="ENDONUCLEASE RELATED"/>
    <property type="match status" value="1"/>
</dbReference>
<evidence type="ECO:0000259" key="4">
    <source>
        <dbReference type="SMART" id="SM00477"/>
    </source>
</evidence>
<keyword evidence="2" id="KW-0479">Metal-binding</keyword>
<dbReference type="InterPro" id="IPR044925">
    <property type="entry name" value="His-Me_finger_sf"/>
</dbReference>
<feature type="domain" description="DNA/RNA non-specific endonuclease/pyrophosphatase/phosphodiesterase" evidence="5">
    <location>
        <begin position="72"/>
        <end position="283"/>
    </location>
</feature>
<dbReference type="AlphaFoldDB" id="A0A0E3V612"/>
<evidence type="ECO:0000313" key="6">
    <source>
        <dbReference type="EMBL" id="AKD54126.1"/>
    </source>
</evidence>
<dbReference type="SUPFAM" id="SSF54060">
    <property type="entry name" value="His-Me finger endonucleases"/>
    <property type="match status" value="1"/>
</dbReference>
<keyword evidence="7" id="KW-1185">Reference proteome</keyword>
<keyword evidence="6" id="KW-0378">Hydrolase</keyword>
<dbReference type="InterPro" id="IPR020821">
    <property type="entry name" value="ENPP1-3/EXOG-like_nuc-like"/>
</dbReference>
<dbReference type="InterPro" id="IPR001604">
    <property type="entry name" value="Endo_G_ENPP1-like_dom"/>
</dbReference>
<dbReference type="GO" id="GO:0004519">
    <property type="term" value="F:endonuclease activity"/>
    <property type="evidence" value="ECO:0007669"/>
    <property type="project" value="UniProtKB-KW"/>
</dbReference>
<evidence type="ECO:0000256" key="1">
    <source>
        <dbReference type="PIRSR" id="PIRSR640255-1"/>
    </source>
</evidence>
<dbReference type="GO" id="GO:0016787">
    <property type="term" value="F:hydrolase activity"/>
    <property type="evidence" value="ECO:0007669"/>
    <property type="project" value="InterPro"/>
</dbReference>
<dbReference type="Pfam" id="PF01223">
    <property type="entry name" value="Endonuclease_NS"/>
    <property type="match status" value="1"/>
</dbReference>
<dbReference type="PANTHER" id="PTHR13966:SF5">
    <property type="entry name" value="ENDONUCLEASE G, MITOCHONDRIAL"/>
    <property type="match status" value="1"/>
</dbReference>
<dbReference type="HOGENOM" id="CLU_055174_2_2_10"/>
<evidence type="ECO:0000256" key="2">
    <source>
        <dbReference type="PIRSR" id="PIRSR640255-2"/>
    </source>
</evidence>
<evidence type="ECO:0000259" key="5">
    <source>
        <dbReference type="SMART" id="SM00892"/>
    </source>
</evidence>
<keyword evidence="6" id="KW-0540">Nuclease</keyword>
<keyword evidence="6" id="KW-0255">Endonuclease</keyword>
<dbReference type="Gene3D" id="3.40.570.10">
    <property type="entry name" value="Extracellular Endonuclease, subunit A"/>
    <property type="match status" value="1"/>
</dbReference>
<dbReference type="OrthoDB" id="9811262at2"/>
<dbReference type="RefSeq" id="WP_046375723.1">
    <property type="nucleotide sequence ID" value="NZ_CP010429.1"/>
</dbReference>
<sequence>MSAKSMKGLNQLKTIVLALGLGVLFNGCLPSGIPKSTSPTASGSTEPTRDDNLALGNPSAASVDNPNNYLMVKSGYVVSYNRGRGIANWVSWHLSAAWKGDSRRTNDFRPDATLPSGWYAAKPSDYTNTGFDRGHLCPSDDRDATPEENAATFLLTNIVPQAPKHNREVWKNLEDYERQLTTNGNEVYVIAGTWGAGGTGQNGYATTLANGKLTVPSTLWKIIVVLPTGSDDAARISPNTRLIAVNIPNNQSAADKPWRAYITSVDDLENLTGYDFLSNVPADIQRIIERRIDGGNS</sequence>
<feature type="active site" description="Proton acceptor" evidence="1">
    <location>
        <position position="135"/>
    </location>
</feature>
<dbReference type="SMART" id="SM00892">
    <property type="entry name" value="Endonuclease_NS"/>
    <property type="match status" value="1"/>
</dbReference>
<feature type="region of interest" description="Disordered" evidence="3">
    <location>
        <begin position="35"/>
        <end position="60"/>
    </location>
</feature>
<dbReference type="PATRIC" id="fig|1379870.5.peg.787"/>
<proteinExistence type="predicted"/>
<dbReference type="GO" id="GO:0003676">
    <property type="term" value="F:nucleic acid binding"/>
    <property type="evidence" value="ECO:0007669"/>
    <property type="project" value="InterPro"/>
</dbReference>
<evidence type="ECO:0000313" key="7">
    <source>
        <dbReference type="Proteomes" id="UP000033054"/>
    </source>
</evidence>
<dbReference type="EMBL" id="CP010429">
    <property type="protein sequence ID" value="AKD54126.1"/>
    <property type="molecule type" value="Genomic_DNA"/>
</dbReference>